<dbReference type="RefSeq" id="WP_345440932.1">
    <property type="nucleotide sequence ID" value="NZ_BAABHK010000020.1"/>
</dbReference>
<reference evidence="2" key="1">
    <citation type="journal article" date="2019" name="Int. J. Syst. Evol. Microbiol.">
        <title>The Global Catalogue of Microorganisms (GCM) 10K type strain sequencing project: providing services to taxonomists for standard genome sequencing and annotation.</title>
        <authorList>
            <consortium name="The Broad Institute Genomics Platform"/>
            <consortium name="The Broad Institute Genome Sequencing Center for Infectious Disease"/>
            <person name="Wu L."/>
            <person name="Ma J."/>
        </authorList>
    </citation>
    <scope>NUCLEOTIDE SEQUENCE [LARGE SCALE GENOMIC DNA]</scope>
    <source>
        <strain evidence="2">JCM 17939</strain>
    </source>
</reference>
<dbReference type="EMBL" id="BAABHK010000020">
    <property type="protein sequence ID" value="GAA4637753.1"/>
    <property type="molecule type" value="Genomic_DNA"/>
</dbReference>
<name>A0ABP8UQY0_9ACTN</name>
<gene>
    <name evidence="1" type="ORF">GCM10023196_092830</name>
</gene>
<accession>A0ABP8UQY0</accession>
<evidence type="ECO:0000313" key="2">
    <source>
        <dbReference type="Proteomes" id="UP001501442"/>
    </source>
</evidence>
<evidence type="ECO:0000313" key="1">
    <source>
        <dbReference type="EMBL" id="GAA4637753.1"/>
    </source>
</evidence>
<protein>
    <submittedName>
        <fullName evidence="1">Uncharacterized protein</fullName>
    </submittedName>
</protein>
<comment type="caution">
    <text evidence="1">The sequence shown here is derived from an EMBL/GenBank/DDBJ whole genome shotgun (WGS) entry which is preliminary data.</text>
</comment>
<proteinExistence type="predicted"/>
<dbReference type="Proteomes" id="UP001501442">
    <property type="component" value="Unassembled WGS sequence"/>
</dbReference>
<sequence>MATSAAPVERCLTGTPWAVRLGRAATERPALEVYDAETLVDVVVRTSVAPEILRGARRGVSRGRPCAVAWGRLPADATLPVVVFTGGRWAGRTHRAEVIAVGGFCWLAVAYGRFTTVAVEHRGTPCGRLRIRSGRRS</sequence>
<keyword evidence="2" id="KW-1185">Reference proteome</keyword>
<organism evidence="1 2">
    <name type="scientific">Actinoallomurus vinaceus</name>
    <dbReference type="NCBI Taxonomy" id="1080074"/>
    <lineage>
        <taxon>Bacteria</taxon>
        <taxon>Bacillati</taxon>
        <taxon>Actinomycetota</taxon>
        <taxon>Actinomycetes</taxon>
        <taxon>Streptosporangiales</taxon>
        <taxon>Thermomonosporaceae</taxon>
        <taxon>Actinoallomurus</taxon>
    </lineage>
</organism>